<dbReference type="SMART" id="SM00710">
    <property type="entry name" value="PbH1"/>
    <property type="match status" value="5"/>
</dbReference>
<sequence length="480" mass="52018">MKTVKSLPLLAMLLGVIIVSAAISTISVEGRKHQVKKIKPKHRRHSKNTPTGSPAPAPYPSTNEGVFNIISFGAKGDGVSDDSKALVGAWKAACEVVGGKVEIPAGKQFLVKAVTLQGPCEEETVVQIEGTLVAPEKIGSWPKSSLFQWLNFKWVSHVTIQGSGTLNGRGSNWWNLDTYQTQTRNKYIPPMKPTALRFYAADNVTVRDISIVNSPLCHLKFDDSDGVKVNNITISSPENSPNTDGIHLQNTRNVEIQHSNIACGDDCVSIQTGSSNVHIYHINCGPGHGISIGGLGKDESVACVSDIIVEDISIQNTLAGVRIKTWQGGLGVVKNLTFSNIQVTDVKVPIVIDQYYCDKSKCKNQTRAVSISGIKYNNIVGSFTVQPVRIACSNNVPCMDVDLMDIRLRPSGGIRGLQTHQQQQALCWNSYGKTQGPLVPSSIGYCLRKSHDVSFCFPSATFCGCEKVMAIIVSAFHFIP</sequence>
<keyword evidence="10" id="KW-0732">Signal</keyword>
<reference evidence="11" key="1">
    <citation type="submission" date="2021-01" db="EMBL/GenBank/DDBJ databases">
        <authorList>
            <person name="Bezrukov I."/>
        </authorList>
    </citation>
    <scope>NUCLEOTIDE SEQUENCE</scope>
</reference>
<keyword evidence="3" id="KW-0134">Cell wall</keyword>
<keyword evidence="5 8" id="KW-0378">Hydrolase</keyword>
<feature type="compositionally biased region" description="Basic residues" evidence="9">
    <location>
        <begin position="34"/>
        <end position="47"/>
    </location>
</feature>
<dbReference type="EMBL" id="LR999455">
    <property type="protein sequence ID" value="CAE6067971.1"/>
    <property type="molecule type" value="Genomic_DNA"/>
</dbReference>
<keyword evidence="7" id="KW-0961">Cell wall biogenesis/degradation</keyword>
<evidence type="ECO:0000313" key="11">
    <source>
        <dbReference type="EMBL" id="CAE6067971.1"/>
    </source>
</evidence>
<evidence type="ECO:0000256" key="6">
    <source>
        <dbReference type="ARBA" id="ARBA00023295"/>
    </source>
</evidence>
<dbReference type="PANTHER" id="PTHR31375">
    <property type="match status" value="1"/>
</dbReference>
<dbReference type="Gene3D" id="2.160.20.10">
    <property type="entry name" value="Single-stranded right-handed beta-helix, Pectin lyase-like"/>
    <property type="match status" value="1"/>
</dbReference>
<dbReference type="InterPro" id="IPR000743">
    <property type="entry name" value="Glyco_hydro_28"/>
</dbReference>
<evidence type="ECO:0000256" key="7">
    <source>
        <dbReference type="ARBA" id="ARBA00023316"/>
    </source>
</evidence>
<evidence type="ECO:0000256" key="4">
    <source>
        <dbReference type="ARBA" id="ARBA00022525"/>
    </source>
</evidence>
<dbReference type="SUPFAM" id="SSF51126">
    <property type="entry name" value="Pectin lyase-like"/>
    <property type="match status" value="1"/>
</dbReference>
<keyword evidence="4" id="KW-0964">Secreted</keyword>
<dbReference type="GO" id="GO:0071555">
    <property type="term" value="P:cell wall organization"/>
    <property type="evidence" value="ECO:0007669"/>
    <property type="project" value="UniProtKB-KW"/>
</dbReference>
<evidence type="ECO:0000256" key="10">
    <source>
        <dbReference type="SAM" id="SignalP"/>
    </source>
</evidence>
<evidence type="ECO:0000256" key="2">
    <source>
        <dbReference type="ARBA" id="ARBA00008834"/>
    </source>
</evidence>
<name>A0A8S2ABE9_ARAAE</name>
<proteinExistence type="inferred from homology"/>
<accession>A0A8S2ABE9</accession>
<organism evidence="11 12">
    <name type="scientific">Arabidopsis arenosa</name>
    <name type="common">Sand rock-cress</name>
    <name type="synonym">Cardaminopsis arenosa</name>
    <dbReference type="NCBI Taxonomy" id="38785"/>
    <lineage>
        <taxon>Eukaryota</taxon>
        <taxon>Viridiplantae</taxon>
        <taxon>Streptophyta</taxon>
        <taxon>Embryophyta</taxon>
        <taxon>Tracheophyta</taxon>
        <taxon>Spermatophyta</taxon>
        <taxon>Magnoliopsida</taxon>
        <taxon>eudicotyledons</taxon>
        <taxon>Gunneridae</taxon>
        <taxon>Pentapetalae</taxon>
        <taxon>rosids</taxon>
        <taxon>malvids</taxon>
        <taxon>Brassicales</taxon>
        <taxon>Brassicaceae</taxon>
        <taxon>Camelineae</taxon>
        <taxon>Arabidopsis</taxon>
    </lineage>
</organism>
<dbReference type="InterPro" id="IPR006626">
    <property type="entry name" value="PbH1"/>
</dbReference>
<protein>
    <recommendedName>
        <fullName evidence="13">Polygalacturonase</fullName>
    </recommendedName>
</protein>
<dbReference type="Proteomes" id="UP000682877">
    <property type="component" value="Chromosome 5"/>
</dbReference>
<gene>
    <name evidence="11" type="ORF">AARE701A_LOCUS12039</name>
</gene>
<dbReference type="Pfam" id="PF00295">
    <property type="entry name" value="Glyco_hydro_28"/>
    <property type="match status" value="1"/>
</dbReference>
<evidence type="ECO:0000256" key="9">
    <source>
        <dbReference type="SAM" id="MobiDB-lite"/>
    </source>
</evidence>
<keyword evidence="6 8" id="KW-0326">Glycosidase</keyword>
<dbReference type="InterPro" id="IPR011050">
    <property type="entry name" value="Pectin_lyase_fold/virulence"/>
</dbReference>
<evidence type="ECO:0008006" key="13">
    <source>
        <dbReference type="Google" id="ProtNLM"/>
    </source>
</evidence>
<dbReference type="FunFam" id="2.160.20.10:FF:000019">
    <property type="entry name" value="polygalacturonase At1g48100"/>
    <property type="match status" value="1"/>
</dbReference>
<feature type="signal peptide" evidence="10">
    <location>
        <begin position="1"/>
        <end position="22"/>
    </location>
</feature>
<evidence type="ECO:0000256" key="3">
    <source>
        <dbReference type="ARBA" id="ARBA00022512"/>
    </source>
</evidence>
<dbReference type="GO" id="GO:0005975">
    <property type="term" value="P:carbohydrate metabolic process"/>
    <property type="evidence" value="ECO:0007669"/>
    <property type="project" value="InterPro"/>
</dbReference>
<evidence type="ECO:0000256" key="5">
    <source>
        <dbReference type="ARBA" id="ARBA00022801"/>
    </source>
</evidence>
<dbReference type="GO" id="GO:0004650">
    <property type="term" value="F:polygalacturonase activity"/>
    <property type="evidence" value="ECO:0007669"/>
    <property type="project" value="InterPro"/>
</dbReference>
<comment type="similarity">
    <text evidence="2 8">Belongs to the glycosyl hydrolase 28 family.</text>
</comment>
<dbReference type="AlphaFoldDB" id="A0A8S2ABE9"/>
<comment type="subcellular location">
    <subcellularLocation>
        <location evidence="1">Secreted</location>
        <location evidence="1">Cell wall</location>
    </subcellularLocation>
</comment>
<keyword evidence="12" id="KW-1185">Reference proteome</keyword>
<evidence type="ECO:0000313" key="12">
    <source>
        <dbReference type="Proteomes" id="UP000682877"/>
    </source>
</evidence>
<dbReference type="InterPro" id="IPR012334">
    <property type="entry name" value="Pectin_lyas_fold"/>
</dbReference>
<feature type="chain" id="PRO_5035899501" description="Polygalacturonase" evidence="10">
    <location>
        <begin position="23"/>
        <end position="480"/>
    </location>
</feature>
<evidence type="ECO:0000256" key="1">
    <source>
        <dbReference type="ARBA" id="ARBA00004191"/>
    </source>
</evidence>
<evidence type="ECO:0000256" key="8">
    <source>
        <dbReference type="RuleBase" id="RU361169"/>
    </source>
</evidence>
<feature type="region of interest" description="Disordered" evidence="9">
    <location>
        <begin position="34"/>
        <end position="58"/>
    </location>
</feature>